<dbReference type="Pfam" id="PF14341">
    <property type="entry name" value="PilX_N"/>
    <property type="match status" value="1"/>
</dbReference>
<organism evidence="5 6">
    <name type="scientific">Dyella mobilis</name>
    <dbReference type="NCBI Taxonomy" id="1849582"/>
    <lineage>
        <taxon>Bacteria</taxon>
        <taxon>Pseudomonadati</taxon>
        <taxon>Pseudomonadota</taxon>
        <taxon>Gammaproteobacteria</taxon>
        <taxon>Lysobacterales</taxon>
        <taxon>Rhodanobacteraceae</taxon>
        <taxon>Dyella</taxon>
    </lineage>
</organism>
<feature type="domain" description="Type 4 fimbrial biogenesis protein PilX N-terminal" evidence="4">
    <location>
        <begin position="18"/>
        <end position="68"/>
    </location>
</feature>
<name>A0ABS2KM92_9GAMM</name>
<accession>A0ABS2KM92</accession>
<feature type="transmembrane region" description="Helical" evidence="2">
    <location>
        <begin position="20"/>
        <end position="40"/>
    </location>
</feature>
<evidence type="ECO:0008006" key="7">
    <source>
        <dbReference type="Google" id="ProtNLM"/>
    </source>
</evidence>
<feature type="domain" description="PilX/PilW C-terminal" evidence="3">
    <location>
        <begin position="121"/>
        <end position="212"/>
    </location>
</feature>
<evidence type="ECO:0000256" key="2">
    <source>
        <dbReference type="SAM" id="Phobius"/>
    </source>
</evidence>
<gene>
    <name evidence="5" type="ORF">ISS99_18475</name>
</gene>
<feature type="region of interest" description="Disordered" evidence="1">
    <location>
        <begin position="161"/>
        <end position="183"/>
    </location>
</feature>
<keyword evidence="2" id="KW-0812">Transmembrane</keyword>
<keyword evidence="2" id="KW-0472">Membrane</keyword>
<keyword evidence="2" id="KW-1133">Transmembrane helix</keyword>
<keyword evidence="6" id="KW-1185">Reference proteome</keyword>
<reference evidence="5" key="1">
    <citation type="submission" date="2020-10" db="EMBL/GenBank/DDBJ databases">
        <title>Phylogeny of dyella-like bacteria.</title>
        <authorList>
            <person name="Fu J."/>
        </authorList>
    </citation>
    <scope>NUCLEOTIDE SEQUENCE</scope>
    <source>
        <strain evidence="5">DHON07</strain>
    </source>
</reference>
<evidence type="ECO:0000256" key="1">
    <source>
        <dbReference type="SAM" id="MobiDB-lite"/>
    </source>
</evidence>
<proteinExistence type="predicted"/>
<protein>
    <recommendedName>
        <fullName evidence="7">Type IV pilus assembly protein PilX</fullName>
    </recommendedName>
</protein>
<dbReference type="Proteomes" id="UP001430193">
    <property type="component" value="Unassembled WGS sequence"/>
</dbReference>
<dbReference type="InterPro" id="IPR025205">
    <property type="entry name" value="PilX/PilW_C"/>
</dbReference>
<evidence type="ECO:0000313" key="5">
    <source>
        <dbReference type="EMBL" id="MBM7131513.1"/>
    </source>
</evidence>
<evidence type="ECO:0000313" key="6">
    <source>
        <dbReference type="Proteomes" id="UP001430193"/>
    </source>
</evidence>
<dbReference type="EMBL" id="JADIKF010000040">
    <property type="protein sequence ID" value="MBM7131513.1"/>
    <property type="molecule type" value="Genomic_DNA"/>
</dbReference>
<dbReference type="RefSeq" id="WP_204633075.1">
    <property type="nucleotide sequence ID" value="NZ_BSOC01000001.1"/>
</dbReference>
<evidence type="ECO:0000259" key="4">
    <source>
        <dbReference type="Pfam" id="PF14341"/>
    </source>
</evidence>
<dbReference type="InterPro" id="IPR025746">
    <property type="entry name" value="PilX_N_dom"/>
</dbReference>
<sequence>MSNHYLLLSTRLRSRPQRGFALLVALIFLLLITFLAVGAAQRSLLQQRMAGSLRNAQQARMSAETALRGAEYQIWLKAAGAGLHCQEGNISSDDGCIVYRPQSRPYAAGGKVRIFRTATGWVTGIGKRYSGPQRRGYTRDLGQPTSVLAYDPVYLIEDLGRERPPGTGGLHESGNTGPNNGDADELDLHIYRITARGAGGNPNVVSVVQSTFDAPSGR</sequence>
<dbReference type="Pfam" id="PF13681">
    <property type="entry name" value="PilX"/>
    <property type="match status" value="1"/>
</dbReference>
<evidence type="ECO:0000259" key="3">
    <source>
        <dbReference type="Pfam" id="PF13681"/>
    </source>
</evidence>
<comment type="caution">
    <text evidence="5">The sequence shown here is derived from an EMBL/GenBank/DDBJ whole genome shotgun (WGS) entry which is preliminary data.</text>
</comment>